<sequence>MLSPGGVPGQGKPPFRPTTSASAASALQSPAGLKSPEAIGKASVQGTPRDATSAAAASPFREWATSNLGAFGNDMVWSANANTSRSILSPSYPHMPEKMEGVENSPLNVSSRVDALLSRNLPGDHTCSPVLALNTVLFKEATDVDKKGDILLSSDAVEAKPQHPKLEISSTITFEMRQNDNKVITCGFSNPVVAAPVRPKRQVVPSTPGVQAHINLPKVAASVGGDRQQSRVCSCKKSKCLKLYCECFSAGLMCSTCKCVDCANDGNHEPERLQAMKNIKQRNVNAFAPKIVDERVEEVENRGMHARGCRCKKSHCLKKYCECFQAGVKCAENCKCEECQNMAGMDGTPSGRPDDAIRVRPGSGGSDPSGDDADPDHASSPRRNKKPRMLDFSVMSTPSVQQANIEESPVGVNGSSVTRSSALSMRFSSPPGVLSLPAPSATV</sequence>
<dbReference type="PROSITE" id="PS51634">
    <property type="entry name" value="CRC"/>
    <property type="match status" value="1"/>
</dbReference>
<protein>
    <recommendedName>
        <fullName evidence="5">CRC domain-containing protein</fullName>
    </recommendedName>
</protein>
<reference evidence="6" key="1">
    <citation type="submission" date="2021-01" db="EMBL/GenBank/DDBJ databases">
        <authorList>
            <person name="Corre E."/>
            <person name="Pelletier E."/>
            <person name="Niang G."/>
            <person name="Scheremetjew M."/>
            <person name="Finn R."/>
            <person name="Kale V."/>
            <person name="Holt S."/>
            <person name="Cochrane G."/>
            <person name="Meng A."/>
            <person name="Brown T."/>
            <person name="Cohen L."/>
        </authorList>
    </citation>
    <scope>NUCLEOTIDE SEQUENCE</scope>
    <source>
        <strain evidence="6">CCMP644</strain>
    </source>
</reference>
<evidence type="ECO:0000259" key="5">
    <source>
        <dbReference type="PROSITE" id="PS51634"/>
    </source>
</evidence>
<evidence type="ECO:0000256" key="1">
    <source>
        <dbReference type="ARBA" id="ARBA00004123"/>
    </source>
</evidence>
<organism evidence="6">
    <name type="scientific">Hemiselmis andersenii</name>
    <name type="common">Cryptophyte alga</name>
    <dbReference type="NCBI Taxonomy" id="464988"/>
    <lineage>
        <taxon>Eukaryota</taxon>
        <taxon>Cryptophyceae</taxon>
        <taxon>Cryptomonadales</taxon>
        <taxon>Hemiselmidaceae</taxon>
        <taxon>Hemiselmis</taxon>
    </lineage>
</organism>
<dbReference type="PANTHER" id="PTHR12446:SF34">
    <property type="entry name" value="PROTEIN LIN-54 HOMOLOG"/>
    <property type="match status" value="1"/>
</dbReference>
<feature type="region of interest" description="Disordered" evidence="4">
    <location>
        <begin position="1"/>
        <end position="58"/>
    </location>
</feature>
<dbReference type="GO" id="GO:0005634">
    <property type="term" value="C:nucleus"/>
    <property type="evidence" value="ECO:0007669"/>
    <property type="project" value="UniProtKB-SubCell"/>
</dbReference>
<dbReference type="InterPro" id="IPR033467">
    <property type="entry name" value="Tesmin/TSO1-like_CXC"/>
</dbReference>
<evidence type="ECO:0000256" key="2">
    <source>
        <dbReference type="ARBA" id="ARBA00007267"/>
    </source>
</evidence>
<dbReference type="GO" id="GO:0006355">
    <property type="term" value="P:regulation of DNA-templated transcription"/>
    <property type="evidence" value="ECO:0007669"/>
    <property type="project" value="TreeGrafter"/>
</dbReference>
<evidence type="ECO:0000256" key="4">
    <source>
        <dbReference type="SAM" id="MobiDB-lite"/>
    </source>
</evidence>
<dbReference type="EMBL" id="HBFX01021340">
    <property type="protein sequence ID" value="CAD8958432.1"/>
    <property type="molecule type" value="Transcribed_RNA"/>
</dbReference>
<feature type="domain" description="CRC" evidence="5">
    <location>
        <begin position="229"/>
        <end position="344"/>
    </location>
</feature>
<dbReference type="InterPro" id="IPR028307">
    <property type="entry name" value="Lin-54_fam"/>
</dbReference>
<comment type="subcellular location">
    <subcellularLocation>
        <location evidence="1">Nucleus</location>
    </subcellularLocation>
</comment>
<dbReference type="InterPro" id="IPR005172">
    <property type="entry name" value="CRC"/>
</dbReference>
<evidence type="ECO:0000256" key="3">
    <source>
        <dbReference type="ARBA" id="ARBA00023242"/>
    </source>
</evidence>
<dbReference type="Pfam" id="PF03638">
    <property type="entry name" value="TCR"/>
    <property type="match status" value="2"/>
</dbReference>
<gene>
    <name evidence="6" type="ORF">HAND00432_LOCUS12971</name>
</gene>
<dbReference type="PANTHER" id="PTHR12446">
    <property type="entry name" value="TESMIN/TSO1-RELATED"/>
    <property type="match status" value="1"/>
</dbReference>
<proteinExistence type="inferred from homology"/>
<evidence type="ECO:0000313" key="6">
    <source>
        <dbReference type="EMBL" id="CAD8958432.1"/>
    </source>
</evidence>
<comment type="similarity">
    <text evidence="2">Belongs to the lin-54 family.</text>
</comment>
<keyword evidence="3" id="KW-0539">Nucleus</keyword>
<accession>A0A6U2EU39</accession>
<name>A0A6U2EU39_HEMAN</name>
<dbReference type="SMART" id="SM01114">
    <property type="entry name" value="CXC"/>
    <property type="match status" value="2"/>
</dbReference>
<feature type="region of interest" description="Disordered" evidence="4">
    <location>
        <begin position="345"/>
        <end position="443"/>
    </location>
</feature>
<dbReference type="AlphaFoldDB" id="A0A6U2EU39"/>
<feature type="compositionally biased region" description="Polar residues" evidence="4">
    <location>
        <begin position="394"/>
        <end position="405"/>
    </location>
</feature>
<feature type="compositionally biased region" description="Polar residues" evidence="4">
    <location>
        <begin position="413"/>
        <end position="427"/>
    </location>
</feature>